<comment type="caution">
    <text evidence="7">The sequence shown here is derived from an EMBL/GenBank/DDBJ whole genome shotgun (WGS) entry which is preliminary data.</text>
</comment>
<keyword evidence="3" id="KW-0256">Endoplasmic reticulum</keyword>
<comment type="subcellular location">
    <subcellularLocation>
        <location evidence="1">Endoplasmic reticulum membrane</location>
        <topology evidence="1">Multi-pass membrane protein</topology>
    </subcellularLocation>
</comment>
<evidence type="ECO:0000256" key="5">
    <source>
        <dbReference type="ARBA" id="ARBA00023136"/>
    </source>
</evidence>
<gene>
    <name evidence="7" type="ORF">B0T19DRAFT_485302</name>
</gene>
<dbReference type="Pfam" id="PF11779">
    <property type="entry name" value="SPT_ssu-like"/>
    <property type="match status" value="1"/>
</dbReference>
<keyword evidence="5 6" id="KW-0472">Membrane</keyword>
<evidence type="ECO:0000313" key="8">
    <source>
        <dbReference type="Proteomes" id="UP001286456"/>
    </source>
</evidence>
<evidence type="ECO:0000256" key="4">
    <source>
        <dbReference type="ARBA" id="ARBA00022989"/>
    </source>
</evidence>
<evidence type="ECO:0000313" key="7">
    <source>
        <dbReference type="EMBL" id="KAK3328398.1"/>
    </source>
</evidence>
<proteinExistence type="predicted"/>
<evidence type="ECO:0000256" key="3">
    <source>
        <dbReference type="ARBA" id="ARBA00022824"/>
    </source>
</evidence>
<name>A0AAE0ME49_9PEZI</name>
<dbReference type="GO" id="GO:0005789">
    <property type="term" value="C:endoplasmic reticulum membrane"/>
    <property type="evidence" value="ECO:0007669"/>
    <property type="project" value="UniProtKB-SubCell"/>
</dbReference>
<dbReference type="InterPro" id="IPR024512">
    <property type="entry name" value="Ser_palmitoyltrfase_ssu-like"/>
</dbReference>
<dbReference type="AlphaFoldDB" id="A0AAE0ME49"/>
<sequence>MHTPLGSFTKWLQLKIYQLEVNLGVYIFTPVEKFIFYSVLFLLFSLTFIATVLYLPQHVQFIINRAWFYMNGDTADAAAALGGAAAKSSVAIQNLAHTVVENAAKTVVAAAGHTEL</sequence>
<dbReference type="Proteomes" id="UP001286456">
    <property type="component" value="Unassembled WGS sequence"/>
</dbReference>
<feature type="transmembrane region" description="Helical" evidence="6">
    <location>
        <begin position="34"/>
        <end position="55"/>
    </location>
</feature>
<reference evidence="7" key="1">
    <citation type="journal article" date="2023" name="Mol. Phylogenet. Evol.">
        <title>Genome-scale phylogeny and comparative genomics of the fungal order Sordariales.</title>
        <authorList>
            <person name="Hensen N."/>
            <person name="Bonometti L."/>
            <person name="Westerberg I."/>
            <person name="Brannstrom I.O."/>
            <person name="Guillou S."/>
            <person name="Cros-Aarteil S."/>
            <person name="Calhoun S."/>
            <person name="Haridas S."/>
            <person name="Kuo A."/>
            <person name="Mondo S."/>
            <person name="Pangilinan J."/>
            <person name="Riley R."/>
            <person name="LaButti K."/>
            <person name="Andreopoulos B."/>
            <person name="Lipzen A."/>
            <person name="Chen C."/>
            <person name="Yan M."/>
            <person name="Daum C."/>
            <person name="Ng V."/>
            <person name="Clum A."/>
            <person name="Steindorff A."/>
            <person name="Ohm R.A."/>
            <person name="Martin F."/>
            <person name="Silar P."/>
            <person name="Natvig D.O."/>
            <person name="Lalanne C."/>
            <person name="Gautier V."/>
            <person name="Ament-Velasquez S.L."/>
            <person name="Kruys A."/>
            <person name="Hutchinson M.I."/>
            <person name="Powell A.J."/>
            <person name="Barry K."/>
            <person name="Miller A.N."/>
            <person name="Grigoriev I.V."/>
            <person name="Debuchy R."/>
            <person name="Gladieux P."/>
            <person name="Hiltunen Thoren M."/>
            <person name="Johannesson H."/>
        </authorList>
    </citation>
    <scope>NUCLEOTIDE SEQUENCE</scope>
    <source>
        <strain evidence="7">SMH4131-1</strain>
    </source>
</reference>
<reference evidence="7" key="2">
    <citation type="submission" date="2023-06" db="EMBL/GenBank/DDBJ databases">
        <authorList>
            <consortium name="Lawrence Berkeley National Laboratory"/>
            <person name="Haridas S."/>
            <person name="Hensen N."/>
            <person name="Bonometti L."/>
            <person name="Westerberg I."/>
            <person name="Brannstrom I.O."/>
            <person name="Guillou S."/>
            <person name="Cros-Aarteil S."/>
            <person name="Calhoun S."/>
            <person name="Kuo A."/>
            <person name="Mondo S."/>
            <person name="Pangilinan J."/>
            <person name="Riley R."/>
            <person name="Labutti K."/>
            <person name="Andreopoulos B."/>
            <person name="Lipzen A."/>
            <person name="Chen C."/>
            <person name="Yanf M."/>
            <person name="Daum C."/>
            <person name="Ng V."/>
            <person name="Clum A."/>
            <person name="Steindorff A."/>
            <person name="Ohm R."/>
            <person name="Martin F."/>
            <person name="Silar P."/>
            <person name="Natvig D."/>
            <person name="Lalanne C."/>
            <person name="Gautier V."/>
            <person name="Ament-Velasquez S.L."/>
            <person name="Kruys A."/>
            <person name="Hutchinson M.I."/>
            <person name="Powell A.J."/>
            <person name="Barry K."/>
            <person name="Miller A.N."/>
            <person name="Grigoriev I.V."/>
            <person name="Debuchy R."/>
            <person name="Gladieux P."/>
            <person name="Thoren M.H."/>
            <person name="Johannesson H."/>
        </authorList>
    </citation>
    <scope>NUCLEOTIDE SEQUENCE</scope>
    <source>
        <strain evidence="7">SMH4131-1</strain>
    </source>
</reference>
<evidence type="ECO:0000256" key="2">
    <source>
        <dbReference type="ARBA" id="ARBA00022692"/>
    </source>
</evidence>
<keyword evidence="8" id="KW-1185">Reference proteome</keyword>
<organism evidence="7 8">
    <name type="scientific">Cercophora scortea</name>
    <dbReference type="NCBI Taxonomy" id="314031"/>
    <lineage>
        <taxon>Eukaryota</taxon>
        <taxon>Fungi</taxon>
        <taxon>Dikarya</taxon>
        <taxon>Ascomycota</taxon>
        <taxon>Pezizomycotina</taxon>
        <taxon>Sordariomycetes</taxon>
        <taxon>Sordariomycetidae</taxon>
        <taxon>Sordariales</taxon>
        <taxon>Lasiosphaeriaceae</taxon>
        <taxon>Cercophora</taxon>
    </lineage>
</organism>
<accession>A0AAE0ME49</accession>
<evidence type="ECO:0000256" key="1">
    <source>
        <dbReference type="ARBA" id="ARBA00004477"/>
    </source>
</evidence>
<evidence type="ECO:0000256" key="6">
    <source>
        <dbReference type="SAM" id="Phobius"/>
    </source>
</evidence>
<protein>
    <submittedName>
        <fullName evidence="7">Uncharacterized protein</fullName>
    </submittedName>
</protein>
<keyword evidence="4 6" id="KW-1133">Transmembrane helix</keyword>
<dbReference type="EMBL" id="JAUEPO010000003">
    <property type="protein sequence ID" value="KAK3328398.1"/>
    <property type="molecule type" value="Genomic_DNA"/>
</dbReference>
<keyword evidence="2 6" id="KW-0812">Transmembrane</keyword>